<evidence type="ECO:0000313" key="2">
    <source>
        <dbReference type="Proteomes" id="UP000269199"/>
    </source>
</evidence>
<dbReference type="Proteomes" id="UP000269199">
    <property type="component" value="Chromosome"/>
</dbReference>
<sequence length="60" mass="6629">MAHGLSAGRRADVELMITHISAQLRHTMLNARPPQAVAEMQAAMRSSSCTPLQSLIWRQT</sequence>
<gene>
    <name evidence="1" type="ORF">RC54_15215</name>
</gene>
<reference evidence="1 2" key="1">
    <citation type="submission" date="2017-11" db="EMBL/GenBank/DDBJ databases">
        <title>Complete genome sequence of Herbaspirillum rubrisubalbicans DSM 11543.</title>
        <authorList>
            <person name="Chen M."/>
            <person name="An Q."/>
        </authorList>
    </citation>
    <scope>NUCLEOTIDE SEQUENCE [LARGE SCALE GENOMIC DNA]</scope>
    <source>
        <strain evidence="1 2">DSM 11543</strain>
    </source>
</reference>
<proteinExistence type="predicted"/>
<protein>
    <submittedName>
        <fullName evidence="1">Uncharacterized protein</fullName>
    </submittedName>
</protein>
<accession>A0AAD0UA42</accession>
<dbReference type="EMBL" id="CP024996">
    <property type="protein sequence ID" value="AYR25091.1"/>
    <property type="molecule type" value="Genomic_DNA"/>
</dbReference>
<dbReference type="AlphaFoldDB" id="A0AAD0UA42"/>
<evidence type="ECO:0000313" key="1">
    <source>
        <dbReference type="EMBL" id="AYR25091.1"/>
    </source>
</evidence>
<name>A0AAD0UA42_9BURK</name>
<organism evidence="1 2">
    <name type="scientific">Herbaspirillum rubrisubalbicans</name>
    <dbReference type="NCBI Taxonomy" id="80842"/>
    <lineage>
        <taxon>Bacteria</taxon>
        <taxon>Pseudomonadati</taxon>
        <taxon>Pseudomonadota</taxon>
        <taxon>Betaproteobacteria</taxon>
        <taxon>Burkholderiales</taxon>
        <taxon>Oxalobacteraceae</taxon>
        <taxon>Herbaspirillum</taxon>
    </lineage>
</organism>